<dbReference type="AlphaFoldDB" id="A0AAV9PQ07"/>
<evidence type="ECO:0000256" key="1">
    <source>
        <dbReference type="SAM" id="MobiDB-lite"/>
    </source>
</evidence>
<dbReference type="RefSeq" id="XP_064663066.1">
    <property type="nucleotide sequence ID" value="XM_064798739.1"/>
</dbReference>
<dbReference type="PANTHER" id="PTHR38846:SF1">
    <property type="entry name" value="C3H1-TYPE DOMAIN-CONTAINING PROTEIN"/>
    <property type="match status" value="1"/>
</dbReference>
<organism evidence="2 3">
    <name type="scientific">Saxophila tyrrhenica</name>
    <dbReference type="NCBI Taxonomy" id="1690608"/>
    <lineage>
        <taxon>Eukaryota</taxon>
        <taxon>Fungi</taxon>
        <taxon>Dikarya</taxon>
        <taxon>Ascomycota</taxon>
        <taxon>Pezizomycotina</taxon>
        <taxon>Dothideomycetes</taxon>
        <taxon>Dothideomycetidae</taxon>
        <taxon>Mycosphaerellales</taxon>
        <taxon>Extremaceae</taxon>
        <taxon>Saxophila</taxon>
    </lineage>
</organism>
<gene>
    <name evidence="2" type="ORF">LTR77_001477</name>
</gene>
<evidence type="ECO:0000313" key="2">
    <source>
        <dbReference type="EMBL" id="KAK5174397.1"/>
    </source>
</evidence>
<evidence type="ECO:0000313" key="3">
    <source>
        <dbReference type="Proteomes" id="UP001337655"/>
    </source>
</evidence>
<accession>A0AAV9PQ07</accession>
<dbReference type="EMBL" id="JAVRRT010000002">
    <property type="protein sequence ID" value="KAK5174397.1"/>
    <property type="molecule type" value="Genomic_DNA"/>
</dbReference>
<protein>
    <submittedName>
        <fullName evidence="2">Uncharacterized protein</fullName>
    </submittedName>
</protein>
<name>A0AAV9PQ07_9PEZI</name>
<feature type="compositionally biased region" description="Basic and acidic residues" evidence="1">
    <location>
        <begin position="1"/>
        <end position="11"/>
    </location>
</feature>
<dbReference type="Proteomes" id="UP001337655">
    <property type="component" value="Unassembled WGS sequence"/>
</dbReference>
<proteinExistence type="predicted"/>
<keyword evidence="3" id="KW-1185">Reference proteome</keyword>
<reference evidence="2 3" key="1">
    <citation type="submission" date="2023-08" db="EMBL/GenBank/DDBJ databases">
        <title>Black Yeasts Isolated from many extreme environments.</title>
        <authorList>
            <person name="Coleine C."/>
            <person name="Stajich J.E."/>
            <person name="Selbmann L."/>
        </authorList>
    </citation>
    <scope>NUCLEOTIDE SEQUENCE [LARGE SCALE GENOMIC DNA]</scope>
    <source>
        <strain evidence="2 3">CCFEE 5935</strain>
    </source>
</reference>
<sequence>MANNEHSKAMDEATDSSTVDRSGPVHGAEESFYPQQHRDLKIESTTTAQAYESEDLAQQRIRVNLGERSITIGRSVTLRTDDSTSSDASDDSVESTSSDFKAPLTEEEEEELRKLQKVCREIGVTPGEDGKACRKLIQKVVLTFFHGRYPATVKELSWRQLCQDVGVEEGSTIEQCEKNVKGVYINIVDFMLAIKNDKPVVTYKTEQELREYIRATLKIFPLFRAEEHFLLQWMLIVVFYGTR</sequence>
<dbReference type="PANTHER" id="PTHR38846">
    <property type="entry name" value="C3H1-TYPE DOMAIN-CONTAINING PROTEIN"/>
    <property type="match status" value="1"/>
</dbReference>
<feature type="region of interest" description="Disordered" evidence="1">
    <location>
        <begin position="78"/>
        <end position="108"/>
    </location>
</feature>
<comment type="caution">
    <text evidence="2">The sequence shown here is derived from an EMBL/GenBank/DDBJ whole genome shotgun (WGS) entry which is preliminary data.</text>
</comment>
<dbReference type="GeneID" id="89922825"/>
<feature type="region of interest" description="Disordered" evidence="1">
    <location>
        <begin position="1"/>
        <end position="55"/>
    </location>
</feature>